<keyword evidence="3" id="KW-1185">Reference proteome</keyword>
<name>A0A2A7MKE3_9CLOT</name>
<reference evidence="1" key="2">
    <citation type="submission" date="2022-10" db="EMBL/GenBank/DDBJ databases">
        <authorList>
            <person name="Aires J."/>
            <person name="Mesa V."/>
        </authorList>
    </citation>
    <scope>NUCLEOTIDE SEQUENCE</scope>
    <source>
        <strain evidence="1">Clostridium neonatale JD116</strain>
    </source>
</reference>
<dbReference type="Pfam" id="PF06353">
    <property type="entry name" value="DUF1062"/>
    <property type="match status" value="1"/>
</dbReference>
<dbReference type="EMBL" id="CAMTCP010000283">
    <property type="protein sequence ID" value="CAI3688661.1"/>
    <property type="molecule type" value="Genomic_DNA"/>
</dbReference>
<gene>
    <name evidence="1" type="ORF">CNEO2_810003</name>
    <name evidence="2" type="ORF">CQ394_10045</name>
</gene>
<protein>
    <submittedName>
        <fullName evidence="2">DUF1062 domain-containing protein</fullName>
    </submittedName>
</protein>
<dbReference type="STRING" id="137838.GCA_001458595_03485"/>
<dbReference type="Proteomes" id="UP000220840">
    <property type="component" value="Unassembled WGS sequence"/>
</dbReference>
<dbReference type="RefSeq" id="WP_058296167.1">
    <property type="nucleotide sequence ID" value="NZ_CAKJVF010000282.1"/>
</dbReference>
<reference evidence="2 3" key="1">
    <citation type="submission" date="2017-10" db="EMBL/GenBank/DDBJ databases">
        <title>Effective Description of Clostridium neonatale sp. nov. linked to necrotizing enterocolitis in neonates and a clarification of species assignable to the genus Clostridium (Prazmowski 1880) emend. Lawson and Rainey 2016.</title>
        <authorList>
            <person name="Bernard K."/>
            <person name="Burdz T."/>
            <person name="Wiebe D."/>
            <person name="Balcewich B."/>
            <person name="Alfa M."/>
            <person name="Bernier A.-M."/>
        </authorList>
    </citation>
    <scope>NUCLEOTIDE SEQUENCE [LARGE SCALE GENOMIC DNA]</scope>
    <source>
        <strain evidence="2 3">LCDC99A005</strain>
    </source>
</reference>
<dbReference type="Proteomes" id="UP001189143">
    <property type="component" value="Unassembled WGS sequence"/>
</dbReference>
<dbReference type="OrthoDB" id="9810886at2"/>
<proteinExistence type="predicted"/>
<dbReference type="EMBL" id="PDCJ01000001">
    <property type="protein sequence ID" value="PEG32020.1"/>
    <property type="molecule type" value="Genomic_DNA"/>
</dbReference>
<comment type="caution">
    <text evidence="2">The sequence shown here is derived from an EMBL/GenBank/DDBJ whole genome shotgun (WGS) entry which is preliminary data.</text>
</comment>
<dbReference type="InterPro" id="IPR009412">
    <property type="entry name" value="DUF1062"/>
</dbReference>
<evidence type="ECO:0000313" key="2">
    <source>
        <dbReference type="EMBL" id="PEG32020.1"/>
    </source>
</evidence>
<evidence type="ECO:0000313" key="1">
    <source>
        <dbReference type="EMBL" id="CAI3688661.1"/>
    </source>
</evidence>
<evidence type="ECO:0000313" key="3">
    <source>
        <dbReference type="Proteomes" id="UP000220840"/>
    </source>
</evidence>
<dbReference type="AlphaFoldDB" id="A0A2A7MKE3"/>
<sequence length="196" mass="23471">MSYLKEYEWELIPKTLPTIRRICPKCGKKTNYINTKKFRVNANKSNLDVWLIYQCDKCKSTYNMTIYKRIKPIDISRYEYEKFLSNDEDLAKEYSFNLDFYSKNKAEAIFDDITYSVEKKEIETNYCDSDEIIINIISKFPTNLRVDKLLSDNLDLTRSTVKKLYETNYIYSNENNDLLKLKVKNNMQIRIKNFEA</sequence>
<organism evidence="2 3">
    <name type="scientific">Clostridium neonatale</name>
    <dbReference type="NCBI Taxonomy" id="137838"/>
    <lineage>
        <taxon>Bacteria</taxon>
        <taxon>Bacillati</taxon>
        <taxon>Bacillota</taxon>
        <taxon>Clostridia</taxon>
        <taxon>Eubacteriales</taxon>
        <taxon>Clostridiaceae</taxon>
        <taxon>Clostridium</taxon>
    </lineage>
</organism>
<accession>A0A2A7MKE3</accession>